<dbReference type="NCBIfam" id="NF040941">
    <property type="entry name" value="GGGWT_bact"/>
    <property type="match status" value="1"/>
</dbReference>
<name>A0A1X7TEI5_AMPQE</name>
<dbReference type="InParanoid" id="A0A1X7TEI5"/>
<feature type="chain" id="PRO_5012440205" description="Fibrinogen C-terminal domain-containing protein" evidence="1">
    <location>
        <begin position="33"/>
        <end position="356"/>
    </location>
</feature>
<evidence type="ECO:0000256" key="1">
    <source>
        <dbReference type="SAM" id="SignalP"/>
    </source>
</evidence>
<keyword evidence="1" id="KW-0732">Signal</keyword>
<dbReference type="AlphaFoldDB" id="A0A1X7TEI5"/>
<evidence type="ECO:0008006" key="3">
    <source>
        <dbReference type="Google" id="ProtNLM"/>
    </source>
</evidence>
<dbReference type="InterPro" id="IPR036056">
    <property type="entry name" value="Fibrinogen-like_C"/>
</dbReference>
<evidence type="ECO:0000313" key="2">
    <source>
        <dbReference type="EnsemblMetazoa" id="Aqu2.1.12776_001"/>
    </source>
</evidence>
<dbReference type="SUPFAM" id="SSF56496">
    <property type="entry name" value="Fibrinogen C-terminal domain-like"/>
    <property type="match status" value="1"/>
</dbReference>
<accession>A0A1X7TEI5</accession>
<feature type="signal peptide" evidence="1">
    <location>
        <begin position="1"/>
        <end position="32"/>
    </location>
</feature>
<proteinExistence type="predicted"/>
<dbReference type="EnsemblMetazoa" id="Aqu2.1.12776_001">
    <property type="protein sequence ID" value="Aqu2.1.12776_001"/>
    <property type="gene ID" value="Aqu2.1.12776"/>
</dbReference>
<sequence length="356" mass="38899">MLAGNRFSLTRMSSHYFAFLLSFIVLLYEANASSGMGHCTTGYRTPSLYHQYCCLSANNGKAFKMNESNFYTYIFCPTADLPKALCYSLGLINFYSCSEVLENIPNAASGYYSISQSNGSIVSVYCDMEGSNCDGNGGWIRIGYINMTEPGATCPQGLYSYTYGGKTLCDKSQGLGNGCNSTFFSFIGLNYTKVCGQARGYQFGAPDSIYPNSEGGTENIDDAYVDGLSITHGSSPRQHIWTYAVGVTADEVSAFSCPCNNGTTATTPSYVGNDYYCESGATTSNIYSDIFYSHDIMWDGQQCDYLESPCCSNSTIPWFIKTLPQSVTDDIELRMCSSNGYPAEATPVDVIEIYIH</sequence>
<protein>
    <recommendedName>
        <fullName evidence="3">Fibrinogen C-terminal domain-containing protein</fullName>
    </recommendedName>
</protein>
<organism evidence="2">
    <name type="scientific">Amphimedon queenslandica</name>
    <name type="common">Sponge</name>
    <dbReference type="NCBI Taxonomy" id="400682"/>
    <lineage>
        <taxon>Eukaryota</taxon>
        <taxon>Metazoa</taxon>
        <taxon>Porifera</taxon>
        <taxon>Demospongiae</taxon>
        <taxon>Heteroscleromorpha</taxon>
        <taxon>Haplosclerida</taxon>
        <taxon>Niphatidae</taxon>
        <taxon>Amphimedon</taxon>
    </lineage>
</organism>
<reference evidence="2" key="1">
    <citation type="submission" date="2017-05" db="UniProtKB">
        <authorList>
            <consortium name="EnsemblMetazoa"/>
        </authorList>
    </citation>
    <scope>IDENTIFICATION</scope>
</reference>